<dbReference type="GO" id="GO:0006631">
    <property type="term" value="P:fatty acid metabolic process"/>
    <property type="evidence" value="ECO:0007669"/>
    <property type="project" value="TreeGrafter"/>
</dbReference>
<evidence type="ECO:0000259" key="3">
    <source>
        <dbReference type="PROSITE" id="PS51228"/>
    </source>
</evidence>
<dbReference type="GO" id="GO:0019915">
    <property type="term" value="P:lipid storage"/>
    <property type="evidence" value="ECO:0007669"/>
    <property type="project" value="UniProtKB-ARBA"/>
</dbReference>
<keyword evidence="2" id="KW-0446">Lipid-binding</keyword>
<evidence type="ECO:0000256" key="2">
    <source>
        <dbReference type="ARBA" id="ARBA00023121"/>
    </source>
</evidence>
<evidence type="ECO:0000256" key="1">
    <source>
        <dbReference type="ARBA" id="ARBA00005567"/>
    </source>
</evidence>
<dbReference type="SUPFAM" id="SSF47027">
    <property type="entry name" value="Acyl-CoA binding protein"/>
    <property type="match status" value="1"/>
</dbReference>
<protein>
    <submittedName>
        <fullName evidence="5">Acyl-CoA-binding protein homolog 1-like isoform X1</fullName>
    </submittedName>
</protein>
<dbReference type="InterPro" id="IPR014352">
    <property type="entry name" value="FERM/acyl-CoA-bd_prot_sf"/>
</dbReference>
<dbReference type="FunCoup" id="A0A7F5R0M4">
    <property type="interactions" value="609"/>
</dbReference>
<organism evidence="4 5">
    <name type="scientific">Agrilus planipennis</name>
    <name type="common">Emerald ash borer</name>
    <name type="synonym">Agrilus marcopoli</name>
    <dbReference type="NCBI Taxonomy" id="224129"/>
    <lineage>
        <taxon>Eukaryota</taxon>
        <taxon>Metazoa</taxon>
        <taxon>Ecdysozoa</taxon>
        <taxon>Arthropoda</taxon>
        <taxon>Hexapoda</taxon>
        <taxon>Insecta</taxon>
        <taxon>Pterygota</taxon>
        <taxon>Neoptera</taxon>
        <taxon>Endopterygota</taxon>
        <taxon>Coleoptera</taxon>
        <taxon>Polyphaga</taxon>
        <taxon>Elateriformia</taxon>
        <taxon>Buprestoidea</taxon>
        <taxon>Buprestidae</taxon>
        <taxon>Agrilinae</taxon>
        <taxon>Agrilus</taxon>
    </lineage>
</organism>
<dbReference type="PRINTS" id="PR00689">
    <property type="entry name" value="ACOABINDINGP"/>
</dbReference>
<name>A0A7F5R0M4_AGRPL</name>
<dbReference type="InterPro" id="IPR000582">
    <property type="entry name" value="Acyl-CoA-binding_protein"/>
</dbReference>
<feature type="domain" description="ACB" evidence="3">
    <location>
        <begin position="10"/>
        <end position="95"/>
    </location>
</feature>
<dbReference type="PANTHER" id="PTHR23310">
    <property type="entry name" value="ACYL-COA-BINDING PROTEIN, ACBP"/>
    <property type="match status" value="1"/>
</dbReference>
<dbReference type="InterPro" id="IPR035984">
    <property type="entry name" value="Acyl-CoA-binding_sf"/>
</dbReference>
<dbReference type="InParanoid" id="A0A7F5R0M4"/>
<evidence type="ECO:0000313" key="5">
    <source>
        <dbReference type="RefSeq" id="XP_025831201.1"/>
    </source>
</evidence>
<dbReference type="AlphaFoldDB" id="A0A7F5R0M4"/>
<dbReference type="InterPro" id="IPR022408">
    <property type="entry name" value="Acyl-CoA-binding_prot_CS"/>
</dbReference>
<proteinExistence type="inferred from homology"/>
<keyword evidence="4" id="KW-1185">Reference proteome</keyword>
<dbReference type="PANTHER" id="PTHR23310:SF62">
    <property type="entry name" value="ACYL-COA BINDING PROTEIN 1, ISOFORM A"/>
    <property type="match status" value="1"/>
</dbReference>
<sequence>MKFDKKEMSLDEKFNKAAEDVKNLKTKPTNDDLLEIYALFKQATVGDNSTDKPGMLDLKGKAKWEAWNGKKGLAQASAKEQYIAKVDQLIQSIGLQ</sequence>
<reference evidence="5" key="1">
    <citation type="submission" date="2025-08" db="UniProtKB">
        <authorList>
            <consortium name="RefSeq"/>
        </authorList>
    </citation>
    <scope>IDENTIFICATION</scope>
    <source>
        <tissue evidence="5">Entire body</tissue>
    </source>
</reference>
<dbReference type="GO" id="GO:0000062">
    <property type="term" value="F:fatty-acyl-CoA binding"/>
    <property type="evidence" value="ECO:0007669"/>
    <property type="project" value="InterPro"/>
</dbReference>
<evidence type="ECO:0000313" key="4">
    <source>
        <dbReference type="Proteomes" id="UP000192223"/>
    </source>
</evidence>
<dbReference type="Pfam" id="PF00887">
    <property type="entry name" value="ACBP"/>
    <property type="match status" value="1"/>
</dbReference>
<dbReference type="FunFam" id="1.20.80.10:FF:000010">
    <property type="entry name" value="Acyl-CoA-binding domain-containing protein 5"/>
    <property type="match status" value="1"/>
</dbReference>
<dbReference type="GeneID" id="108739880"/>
<dbReference type="RefSeq" id="XP_025831201.1">
    <property type="nucleotide sequence ID" value="XM_025975416.1"/>
</dbReference>
<dbReference type="PROSITE" id="PS00880">
    <property type="entry name" value="ACB_1"/>
    <property type="match status" value="1"/>
</dbReference>
<dbReference type="OrthoDB" id="346910at2759"/>
<dbReference type="Proteomes" id="UP000192223">
    <property type="component" value="Unplaced"/>
</dbReference>
<comment type="similarity">
    <text evidence="1">Belongs to the ACBP family.</text>
</comment>
<accession>A0A7F5R0M4</accession>
<dbReference type="PROSITE" id="PS51228">
    <property type="entry name" value="ACB_2"/>
    <property type="match status" value="1"/>
</dbReference>
<gene>
    <name evidence="5" type="primary">LOC108739880</name>
</gene>
<dbReference type="Gene3D" id="1.20.80.10">
    <property type="match status" value="1"/>
</dbReference>
<dbReference type="KEGG" id="apln:108739880"/>